<dbReference type="KEGG" id="wjo:FOL01_1657"/>
<dbReference type="AlphaFoldDB" id="A0A1L6RDB1"/>
<dbReference type="InterPro" id="IPR017645">
    <property type="entry name" value="Dnd_assoc_1"/>
</dbReference>
<reference evidence="1 2" key="1">
    <citation type="submission" date="2016-02" db="EMBL/GenBank/DDBJ databases">
        <title>Complete Genome Sequence of Weissella jogaejeotgali FOL01.</title>
        <authorList>
            <person name="Lee J.-H."/>
            <person name="Ku H.-J."/>
        </authorList>
    </citation>
    <scope>NUCLEOTIDE SEQUENCE [LARGE SCALE GENOMIC DNA]</scope>
    <source>
        <strain evidence="1 2">FOL01</strain>
    </source>
</reference>
<protein>
    <recommendedName>
        <fullName evidence="3">DNA phosphorothioation-dependent restriction protein DptG</fullName>
    </recommendedName>
</protein>
<proteinExistence type="predicted"/>
<dbReference type="RefSeq" id="WP_075270256.1">
    <property type="nucleotide sequence ID" value="NZ_CP014332.1"/>
</dbReference>
<gene>
    <name evidence="1" type="ORF">FOL01_1657</name>
</gene>
<name>A0A1L6RDB1_9LACO</name>
<dbReference type="NCBIfam" id="TIGR03236">
    <property type="entry name" value="dnd_assoc_1"/>
    <property type="match status" value="1"/>
</dbReference>
<sequence length="464" mass="54227">MSDAVKDLIEFLKINPKEQSIKYGHKIGYKLLPFFTREPERYKFDEEFIEITGIMARISKGNKPELSDLNQKFVEKLREQIEVPNNITDNQLLEIFQISFKNTKRSQLLPYVPVTDSKDKTGKIQIAELLVTLLDLDNNQEWLNYISSQNANNLYSQVLKGALPDLENQSIKREEFALVNKNYYTSLFSEDFHILMESGNVDFISLNIHLLFSFYYLMYIIYTGSSILDDTTSNRHYYFAYEKERISRSRKAVTDGYREVKELSANILVDVDITHYLNVLSGNLVISSPETYSNEKTIAELLSSDRNTILTLLENLREFKEVYAETINHEYIKKNVVFYDENIKDYLIKEVNELKGWLKQDESLETQKRYRKSYDEMKQLNYLKSRGSLGNVLNASQEIILLFTAIVVGNNKHLLLRRVFEGLEKHGLFFDKTSKNEIIKFYEEVNLLEKMSDSGDAQYVKSIL</sequence>
<evidence type="ECO:0008006" key="3">
    <source>
        <dbReference type="Google" id="ProtNLM"/>
    </source>
</evidence>
<dbReference type="Proteomes" id="UP000185473">
    <property type="component" value="Chromosome"/>
</dbReference>
<evidence type="ECO:0000313" key="1">
    <source>
        <dbReference type="EMBL" id="APS42516.1"/>
    </source>
</evidence>
<organism evidence="1 2">
    <name type="scientific">Weissella jogaejeotgali</name>
    <dbReference type="NCBI Taxonomy" id="1631871"/>
    <lineage>
        <taxon>Bacteria</taxon>
        <taxon>Bacillati</taxon>
        <taxon>Bacillota</taxon>
        <taxon>Bacilli</taxon>
        <taxon>Lactobacillales</taxon>
        <taxon>Lactobacillaceae</taxon>
        <taxon>Weissella</taxon>
    </lineage>
</organism>
<evidence type="ECO:0000313" key="2">
    <source>
        <dbReference type="Proteomes" id="UP000185473"/>
    </source>
</evidence>
<dbReference type="EMBL" id="CP014332">
    <property type="protein sequence ID" value="APS42516.1"/>
    <property type="molecule type" value="Genomic_DNA"/>
</dbReference>
<accession>A0A1L6RDB1</accession>
<dbReference type="STRING" id="1631871.FOL01_1657"/>
<keyword evidence="2" id="KW-1185">Reference proteome</keyword>
<dbReference type="OrthoDB" id="2590988at2"/>